<evidence type="ECO:0000256" key="4">
    <source>
        <dbReference type="ARBA" id="ARBA00022722"/>
    </source>
</evidence>
<dbReference type="GO" id="GO:0006302">
    <property type="term" value="P:double-strand break repair"/>
    <property type="evidence" value="ECO:0007669"/>
    <property type="project" value="TreeGrafter"/>
</dbReference>
<keyword evidence="13" id="KW-1185">Reference proteome</keyword>
<dbReference type="Gene3D" id="3.60.10.10">
    <property type="entry name" value="Endonuclease/exonuclease/phosphatase"/>
    <property type="match status" value="1"/>
</dbReference>
<dbReference type="GO" id="GO:0070260">
    <property type="term" value="F:5'-tyrosyl-DNA phosphodiesterase activity"/>
    <property type="evidence" value="ECO:0007669"/>
    <property type="project" value="TreeGrafter"/>
</dbReference>
<dbReference type="VEuPathDB" id="FungiDB:AeMF1_019040"/>
<evidence type="ECO:0000259" key="11">
    <source>
        <dbReference type="Pfam" id="PF03372"/>
    </source>
</evidence>
<keyword evidence="4" id="KW-0540">Nuclease</keyword>
<evidence type="ECO:0000313" key="12">
    <source>
        <dbReference type="EMBL" id="KAF0740730.1"/>
    </source>
</evidence>
<comment type="cofactor">
    <cofactor evidence="1">
        <name>Mn(2+)</name>
        <dbReference type="ChEBI" id="CHEBI:29035"/>
    </cofactor>
</comment>
<comment type="cofactor">
    <cofactor evidence="2">
        <name>Mg(2+)</name>
        <dbReference type="ChEBI" id="CHEBI:18420"/>
    </cofactor>
</comment>
<evidence type="ECO:0000256" key="10">
    <source>
        <dbReference type="ARBA" id="ARBA00023242"/>
    </source>
</evidence>
<dbReference type="CDD" id="cd09080">
    <property type="entry name" value="TDP2"/>
    <property type="match status" value="1"/>
</dbReference>
<keyword evidence="6" id="KW-0227">DNA damage</keyword>
<dbReference type="Pfam" id="PF03372">
    <property type="entry name" value="Exo_endo_phos"/>
    <property type="match status" value="1"/>
</dbReference>
<gene>
    <name evidence="12" type="ORF">Ae201684_003862</name>
</gene>
<dbReference type="GO" id="GO:0005737">
    <property type="term" value="C:cytoplasm"/>
    <property type="evidence" value="ECO:0007669"/>
    <property type="project" value="TreeGrafter"/>
</dbReference>
<dbReference type="InterPro" id="IPR005135">
    <property type="entry name" value="Endo/exonuclease/phosphatase"/>
</dbReference>
<dbReference type="InterPro" id="IPR036691">
    <property type="entry name" value="Endo/exonu/phosph_ase_sf"/>
</dbReference>
<evidence type="ECO:0000256" key="7">
    <source>
        <dbReference type="ARBA" id="ARBA00022801"/>
    </source>
</evidence>
<evidence type="ECO:0000256" key="1">
    <source>
        <dbReference type="ARBA" id="ARBA00001936"/>
    </source>
</evidence>
<reference evidence="12 13" key="1">
    <citation type="submission" date="2019-07" db="EMBL/GenBank/DDBJ databases">
        <title>Genomics analysis of Aphanomyces spp. identifies a new class of oomycete effector associated with host adaptation.</title>
        <authorList>
            <person name="Gaulin E."/>
        </authorList>
    </citation>
    <scope>NUCLEOTIDE SEQUENCE [LARGE SCALE GENOMIC DNA]</scope>
    <source>
        <strain evidence="12 13">ATCC 201684</strain>
    </source>
</reference>
<comment type="caution">
    <text evidence="12">The sequence shown here is derived from an EMBL/GenBank/DDBJ whole genome shotgun (WGS) entry which is preliminary data.</text>
</comment>
<dbReference type="EMBL" id="VJMJ01000045">
    <property type="protein sequence ID" value="KAF0740730.1"/>
    <property type="molecule type" value="Genomic_DNA"/>
</dbReference>
<dbReference type="InterPro" id="IPR051547">
    <property type="entry name" value="TDP2-like"/>
</dbReference>
<organism evidence="12 13">
    <name type="scientific">Aphanomyces euteiches</name>
    <dbReference type="NCBI Taxonomy" id="100861"/>
    <lineage>
        <taxon>Eukaryota</taxon>
        <taxon>Sar</taxon>
        <taxon>Stramenopiles</taxon>
        <taxon>Oomycota</taxon>
        <taxon>Saprolegniomycetes</taxon>
        <taxon>Saprolegniales</taxon>
        <taxon>Verrucalvaceae</taxon>
        <taxon>Aphanomyces</taxon>
    </lineage>
</organism>
<evidence type="ECO:0000256" key="2">
    <source>
        <dbReference type="ARBA" id="ARBA00001946"/>
    </source>
</evidence>
<evidence type="ECO:0000256" key="9">
    <source>
        <dbReference type="ARBA" id="ARBA00023204"/>
    </source>
</evidence>
<evidence type="ECO:0000256" key="5">
    <source>
        <dbReference type="ARBA" id="ARBA00022723"/>
    </source>
</evidence>
<feature type="domain" description="Endonuclease/exonuclease/phosphatase" evidence="11">
    <location>
        <begin position="78"/>
        <end position="320"/>
    </location>
</feature>
<dbReference type="Proteomes" id="UP000481153">
    <property type="component" value="Unassembled WGS sequence"/>
</dbReference>
<evidence type="ECO:0000256" key="3">
    <source>
        <dbReference type="ARBA" id="ARBA00004322"/>
    </source>
</evidence>
<accession>A0A6G0XKL2</accession>
<dbReference type="PANTHER" id="PTHR15822:SF4">
    <property type="entry name" value="TYROSYL-DNA PHOSPHODIESTERASE 2"/>
    <property type="match status" value="1"/>
</dbReference>
<comment type="subcellular location">
    <subcellularLocation>
        <location evidence="3">Nucleus</location>
        <location evidence="3">PML body</location>
    </subcellularLocation>
</comment>
<dbReference type="GO" id="GO:0046872">
    <property type="term" value="F:metal ion binding"/>
    <property type="evidence" value="ECO:0007669"/>
    <property type="project" value="UniProtKB-KW"/>
</dbReference>
<dbReference type="GO" id="GO:0004518">
    <property type="term" value="F:nuclease activity"/>
    <property type="evidence" value="ECO:0007669"/>
    <property type="project" value="UniProtKB-KW"/>
</dbReference>
<evidence type="ECO:0000313" key="13">
    <source>
        <dbReference type="Proteomes" id="UP000481153"/>
    </source>
</evidence>
<dbReference type="AlphaFoldDB" id="A0A6G0XKL2"/>
<dbReference type="PANTHER" id="PTHR15822">
    <property type="entry name" value="TRAF AND TNF RECEPTOR-ASSOCIATED PROTEIN"/>
    <property type="match status" value="1"/>
</dbReference>
<name>A0A6G0XKL2_9STRA</name>
<proteinExistence type="predicted"/>
<sequence>MKPTLDQLHQTKAALNRGQATIFTTATGLRYAVESDGTRVELPMDPRIGSKFQVDTTTWQAATRAATAVRSTNTLRVVTWNVWFDLMDNGRRFEALVSCVLAYNPDIICLQEVTPDFSNALDESAIVSETYEFSPYPVGTYGCMILARRTLEPSFQLMPLPTRMNRSLLLCKFANDECVVGTIHLESLNSESVRKIQLKLSGKALVPFRHAMLCGDFNFDDTQPYGAWKPSFLSRGSSAPLENAVLSSELPGFIDMWPLLHPNDRGATFDGTTNPICVRDRHEVMRYDRIMMKSDAWKGQQMSLLGLDAIDDFGIKPSDHYGLMLEIKTSDV</sequence>
<keyword evidence="9" id="KW-0234">DNA repair</keyword>
<dbReference type="SUPFAM" id="SSF56219">
    <property type="entry name" value="DNase I-like"/>
    <property type="match status" value="1"/>
</dbReference>
<evidence type="ECO:0000256" key="8">
    <source>
        <dbReference type="ARBA" id="ARBA00022842"/>
    </source>
</evidence>
<evidence type="ECO:0000256" key="6">
    <source>
        <dbReference type="ARBA" id="ARBA00022763"/>
    </source>
</evidence>
<keyword evidence="5" id="KW-0479">Metal-binding</keyword>
<keyword evidence="8" id="KW-0460">Magnesium</keyword>
<protein>
    <recommendedName>
        <fullName evidence="11">Endonuclease/exonuclease/phosphatase domain-containing protein</fullName>
    </recommendedName>
</protein>
<keyword evidence="10" id="KW-0539">Nucleus</keyword>
<dbReference type="GO" id="GO:0003697">
    <property type="term" value="F:single-stranded DNA binding"/>
    <property type="evidence" value="ECO:0007669"/>
    <property type="project" value="TreeGrafter"/>
</dbReference>
<keyword evidence="7" id="KW-0378">Hydrolase</keyword>